<dbReference type="InterPro" id="IPR038591">
    <property type="entry name" value="NolW-like_sf"/>
</dbReference>
<evidence type="ECO:0000313" key="7">
    <source>
        <dbReference type="EMBL" id="AAT96274.1"/>
    </source>
</evidence>
<keyword evidence="3" id="KW-0811">Translocation</keyword>
<dbReference type="EMBL" id="AY597281">
    <property type="protein sequence ID" value="AAT96274.1"/>
    <property type="molecule type" value="Genomic_DNA"/>
</dbReference>
<dbReference type="GO" id="GO:0015627">
    <property type="term" value="C:type II protein secretion system complex"/>
    <property type="evidence" value="ECO:0007669"/>
    <property type="project" value="TreeGrafter"/>
</dbReference>
<gene>
    <name evidence="7" type="primary">hrcC</name>
    <name evidence="3" type="synonym">sctC</name>
</gene>
<dbReference type="GO" id="GO:0030257">
    <property type="term" value="C:type III protein secretion system complex"/>
    <property type="evidence" value="ECO:0007669"/>
    <property type="project" value="UniProtKB-UniRule"/>
</dbReference>
<dbReference type="InterPro" id="IPR004846">
    <property type="entry name" value="T2SS/T3SS_dom"/>
</dbReference>
<dbReference type="AlphaFoldDB" id="I6LCX5"/>
<comment type="subunit">
    <text evidence="3">The core secretion machinery of the T3SS is composed of approximately 20 different proteins, including cytoplasmic components, a base, an export apparatus and a needle. This subunit is part of the base, which anchors the injectisome in the bacterial cell envelope. Forms a stable homooligomeric complex.</text>
</comment>
<dbReference type="GO" id="GO:0009279">
    <property type="term" value="C:cell outer membrane"/>
    <property type="evidence" value="ECO:0007669"/>
    <property type="project" value="UniProtKB-SubCell"/>
</dbReference>
<accession>I6LCX5</accession>
<dbReference type="InterPro" id="IPR003522">
    <property type="entry name" value="T3SS_OM_pore_YscC"/>
</dbReference>
<keyword evidence="2 3" id="KW-0732">Signal</keyword>
<keyword evidence="3" id="KW-0653">Protein transport</keyword>
<dbReference type="Gene3D" id="3.30.1370.120">
    <property type="match status" value="2"/>
</dbReference>
<keyword evidence="3 4" id="KW-0813">Transport</keyword>
<sequence length="753" mass="83129">MKAWPPRCVCRAPAFDASVLRWHWIRKAIGFAWCSFSPSRVPRRSSASLRRWSTSATCGNRCSKRQHRLQNARFVLCLWGIRMFKQCLKRLFWISVLCVQAEVVTAGVPEEWRQSAYAYEASQTPLTKVLSDFASSYGVGLDSRGITGVVDAKIRAGNAQEFLDRLALEHQFQWFLYNGKLYVSPQSGQVSQRLEVSADAAPDLKQALTDIGLLDKRFGWGELPDEGVVLVSGPARYVELIRGFSKEKVKAQDKHQVMMFSLRYAAVADREIQYREQSITIPGVATLLDGLLESQHRPPLPQDPAANIRAMQDMADMGQSKIMNLASNRKATPARSGESKSNSNRRVVADVRNNAVLIYDDPEKRETYQQLVQQLDQPSNLVEIDAVILDIDRSQLSSLESRWSARAGSVNFGSSLLTGGSSTLFINDFDRFFADIQALEGQGVASVIARPSVLTLENQPAVIDFSRTAYITTTGERVANVQPVTAGTSLRVIPRTIAGEQPNRFQLIVDIEDGQLERTRDNDTPDVKRGTVSTQAVIGENRSLVIGGFHVDESGERQDKVPILGSLPVIGALFTSKRHEVSRRERLFILTPRLVGDQLDPSRYIARENRPQLDRALALSGSPSTRQQKRDRVSKTFSELANGRLPPDIKESSSGVALKDLCRVDHGLSIDASRGQWFRGDTFDITVGVVRNDSARAKAFSLASCAGARTLAVTMLPVTELQPGQSTEVFVATRPAAATAVPAAPVRVSILPP</sequence>
<comment type="similarity">
    <text evidence="3">Belongs to the bacterial secretin family. T3SS SctC subfamily.</text>
</comment>
<keyword evidence="3" id="KW-0472">Membrane</keyword>
<feature type="domain" description="Type II/III secretion system secretin-like" evidence="5">
    <location>
        <begin position="438"/>
        <end position="595"/>
    </location>
</feature>
<dbReference type="HAMAP" id="MF_02219">
    <property type="entry name" value="Type_III_secretin"/>
    <property type="match status" value="1"/>
</dbReference>
<evidence type="ECO:0000256" key="3">
    <source>
        <dbReference type="HAMAP-Rule" id="MF_02219"/>
    </source>
</evidence>
<evidence type="ECO:0000256" key="1">
    <source>
        <dbReference type="ARBA" id="ARBA00004442"/>
    </source>
</evidence>
<feature type="domain" description="NolW-like" evidence="6">
    <location>
        <begin position="258"/>
        <end position="379"/>
    </location>
</feature>
<dbReference type="PRINTS" id="PR01337">
    <property type="entry name" value="TYPE3OMGPROT"/>
</dbReference>
<dbReference type="PANTHER" id="PTHR30332">
    <property type="entry name" value="PROBABLE GENERAL SECRETION PATHWAY PROTEIN D"/>
    <property type="match status" value="1"/>
</dbReference>
<evidence type="ECO:0000259" key="5">
    <source>
        <dbReference type="Pfam" id="PF00263"/>
    </source>
</evidence>
<dbReference type="InterPro" id="IPR005644">
    <property type="entry name" value="NolW-like"/>
</dbReference>
<evidence type="ECO:0000259" key="6">
    <source>
        <dbReference type="Pfam" id="PF03958"/>
    </source>
</evidence>
<dbReference type="Gene3D" id="3.55.50.30">
    <property type="match status" value="1"/>
</dbReference>
<dbReference type="GO" id="GO:0030254">
    <property type="term" value="P:protein secretion by the type III secretion system"/>
    <property type="evidence" value="ECO:0007669"/>
    <property type="project" value="UniProtKB-UniRule"/>
</dbReference>
<evidence type="ECO:0000256" key="2">
    <source>
        <dbReference type="ARBA" id="ARBA00022729"/>
    </source>
</evidence>
<protein>
    <recommendedName>
        <fullName evidence="3">Type 3 secretion system secretin</fullName>
        <shortName evidence="3">T3SS secretin</shortName>
    </recommendedName>
</protein>
<comment type="subcellular location">
    <subcellularLocation>
        <location evidence="1 3 4">Cell outer membrane</location>
    </subcellularLocation>
</comment>
<evidence type="ECO:0000256" key="4">
    <source>
        <dbReference type="RuleBase" id="RU004004"/>
    </source>
</evidence>
<comment type="function">
    <text evidence="3">Component of the type III secretion system (T3SS), also called injectisome, which is used to inject bacterial effector proteins into eukaryotic host cells. Forms a ring-shaped multimeric structure with an apparent central pore in the outer membrane.</text>
</comment>
<dbReference type="NCBIfam" id="TIGR02516">
    <property type="entry name" value="type_III_yscC"/>
    <property type="match status" value="1"/>
</dbReference>
<organism evidence="7">
    <name type="scientific">Pseudomonas viridiflava</name>
    <name type="common">Phytomonas viridiflava</name>
    <dbReference type="NCBI Taxonomy" id="33069"/>
    <lineage>
        <taxon>Bacteria</taxon>
        <taxon>Pseudomonadati</taxon>
        <taxon>Pseudomonadota</taxon>
        <taxon>Gammaproteobacteria</taxon>
        <taxon>Pseudomonadales</taxon>
        <taxon>Pseudomonadaceae</taxon>
        <taxon>Pseudomonas</taxon>
    </lineage>
</organism>
<name>I6LCX5_PSEVI</name>
<dbReference type="Pfam" id="PF00263">
    <property type="entry name" value="Secretin"/>
    <property type="match status" value="1"/>
</dbReference>
<dbReference type="Pfam" id="PF03958">
    <property type="entry name" value="Secretin_N"/>
    <property type="match status" value="1"/>
</dbReference>
<dbReference type="InterPro" id="IPR050810">
    <property type="entry name" value="Bact_Secretion_Sys_Channel"/>
</dbReference>
<dbReference type="PANTHER" id="PTHR30332:SF5">
    <property type="entry name" value="SPI-1 TYPE 3 SECRETION SYSTEM SECRETIN"/>
    <property type="match status" value="1"/>
</dbReference>
<keyword evidence="3" id="KW-0998">Cell outer membrane</keyword>
<reference evidence="7" key="1">
    <citation type="journal article" date="2006" name="Proc. Natl. Acad. Sci. U.S.A.">
        <title>Presence/absence polymorphism for alternative pathogenicity islands in Pseudomonas viridiflava, a pathogen of Arabidopsis.</title>
        <authorList>
            <person name="Araki H."/>
            <person name="Tian D."/>
            <person name="Goss E.M."/>
            <person name="Jakob K."/>
            <person name="Halldorsdottir S.S."/>
            <person name="Kreitman M."/>
            <person name="Bergelson J."/>
        </authorList>
    </citation>
    <scope>NUCLEOTIDE SEQUENCE</scope>
    <source>
        <strain evidence="7">ME3.1b</strain>
    </source>
</reference>
<proteinExistence type="inferred from homology"/>